<comment type="subcellular location">
    <subcellularLocation>
        <location evidence="1">Membrane</location>
        <topology evidence="1">Multi-pass membrane protein</topology>
    </subcellularLocation>
</comment>
<evidence type="ECO:0000256" key="5">
    <source>
        <dbReference type="ARBA" id="ARBA00038359"/>
    </source>
</evidence>
<keyword evidence="4 7" id="KW-0472">Membrane</keyword>
<dbReference type="EMBL" id="CDPU01000041">
    <property type="protein sequence ID" value="CEO54287.1"/>
    <property type="molecule type" value="Genomic_DNA"/>
</dbReference>
<evidence type="ECO:0000256" key="2">
    <source>
        <dbReference type="ARBA" id="ARBA00022692"/>
    </source>
</evidence>
<evidence type="ECO:0000256" key="1">
    <source>
        <dbReference type="ARBA" id="ARBA00004141"/>
    </source>
</evidence>
<evidence type="ECO:0000259" key="8">
    <source>
        <dbReference type="Pfam" id="PF20684"/>
    </source>
</evidence>
<feature type="transmembrane region" description="Helical" evidence="7">
    <location>
        <begin position="82"/>
        <end position="103"/>
    </location>
</feature>
<protein>
    <recommendedName>
        <fullName evidence="8">Rhodopsin domain-containing protein</fullName>
    </recommendedName>
</protein>
<reference evidence="9" key="1">
    <citation type="submission" date="2015-01" db="EMBL/GenBank/DDBJ databases">
        <authorList>
            <person name="Durling Mikael"/>
        </authorList>
    </citation>
    <scope>NUCLEOTIDE SEQUENCE</scope>
</reference>
<dbReference type="InterPro" id="IPR049326">
    <property type="entry name" value="Rhodopsin_dom_fungi"/>
</dbReference>
<sequence>MSIDLNSLSAEELEAVLNGPALTPPSGVTPNFNSPPNRSTMANGVYGFCFALGSLFVFARAYGLWRSSKRAHISDYMTLVSYGLYAGFMTVILCQVHIGYFVHQWDFRLKDVSKLFYLFHVATNVWAATIMLIKATILVDWLHIFVPVGTRNYFWWISIFLISLDLLFYSAAIIAINLTCKPHAKLYDPLVEGTCSDSRAIDITSSVINFLIDLAILILPQRVIWGLRMSFQKRLGVSAVFVVGFMACFAAGFRLAVTINYSKSQDLTYSFCTVGIWVVVETTCGLIVLCTPAIPLALHELGIQNLVAITKSWSRLTTTKRSNTKMSNQGSRISNPYNEISGTCPAKPYSSDSHKPLELHRGDRYSNHGGAPFGADLSDTAILRTTHVGVTTEDYGPDSIPMSPQHPWNQRVE</sequence>
<keyword evidence="3 7" id="KW-1133">Transmembrane helix</keyword>
<name>A0A0B7KFU3_BIOOC</name>
<comment type="similarity">
    <text evidence="5">Belongs to the SAT4 family.</text>
</comment>
<dbReference type="InterPro" id="IPR052337">
    <property type="entry name" value="SAT4-like"/>
</dbReference>
<dbReference type="PANTHER" id="PTHR33048">
    <property type="entry name" value="PTH11-LIKE INTEGRAL MEMBRANE PROTEIN (AFU_ORTHOLOGUE AFUA_5G11245)"/>
    <property type="match status" value="1"/>
</dbReference>
<feature type="region of interest" description="Disordered" evidence="6">
    <location>
        <begin position="393"/>
        <end position="413"/>
    </location>
</feature>
<accession>A0A0B7KFU3</accession>
<evidence type="ECO:0000256" key="7">
    <source>
        <dbReference type="SAM" id="Phobius"/>
    </source>
</evidence>
<dbReference type="Pfam" id="PF20684">
    <property type="entry name" value="Fung_rhodopsin"/>
    <property type="match status" value="1"/>
</dbReference>
<dbReference type="GO" id="GO:0016020">
    <property type="term" value="C:membrane"/>
    <property type="evidence" value="ECO:0007669"/>
    <property type="project" value="UniProtKB-SubCell"/>
</dbReference>
<evidence type="ECO:0000256" key="3">
    <source>
        <dbReference type="ARBA" id="ARBA00022989"/>
    </source>
</evidence>
<feature type="transmembrane region" description="Helical" evidence="7">
    <location>
        <begin position="115"/>
        <end position="133"/>
    </location>
</feature>
<feature type="transmembrane region" description="Helical" evidence="7">
    <location>
        <begin position="269"/>
        <end position="289"/>
    </location>
</feature>
<feature type="transmembrane region" description="Helical" evidence="7">
    <location>
        <begin position="153"/>
        <end position="179"/>
    </location>
</feature>
<evidence type="ECO:0000256" key="4">
    <source>
        <dbReference type="ARBA" id="ARBA00023136"/>
    </source>
</evidence>
<feature type="transmembrane region" description="Helical" evidence="7">
    <location>
        <begin position="239"/>
        <end position="257"/>
    </location>
</feature>
<organism evidence="9">
    <name type="scientific">Bionectria ochroleuca</name>
    <name type="common">Gliocladium roseum</name>
    <dbReference type="NCBI Taxonomy" id="29856"/>
    <lineage>
        <taxon>Eukaryota</taxon>
        <taxon>Fungi</taxon>
        <taxon>Dikarya</taxon>
        <taxon>Ascomycota</taxon>
        <taxon>Pezizomycotina</taxon>
        <taxon>Sordariomycetes</taxon>
        <taxon>Hypocreomycetidae</taxon>
        <taxon>Hypocreales</taxon>
        <taxon>Bionectriaceae</taxon>
        <taxon>Clonostachys</taxon>
    </lineage>
</organism>
<feature type="transmembrane region" description="Helical" evidence="7">
    <location>
        <begin position="44"/>
        <end position="62"/>
    </location>
</feature>
<gene>
    <name evidence="9" type="ORF">BN869_000010345_1</name>
</gene>
<evidence type="ECO:0000256" key="6">
    <source>
        <dbReference type="SAM" id="MobiDB-lite"/>
    </source>
</evidence>
<proteinExistence type="inferred from homology"/>
<dbReference type="PANTHER" id="PTHR33048:SF47">
    <property type="entry name" value="INTEGRAL MEMBRANE PROTEIN-RELATED"/>
    <property type="match status" value="1"/>
</dbReference>
<feature type="domain" description="Rhodopsin" evidence="8">
    <location>
        <begin position="60"/>
        <end position="294"/>
    </location>
</feature>
<dbReference type="AlphaFoldDB" id="A0A0B7KFU3"/>
<evidence type="ECO:0000313" key="9">
    <source>
        <dbReference type="EMBL" id="CEO54287.1"/>
    </source>
</evidence>
<keyword evidence="2 7" id="KW-0812">Transmembrane</keyword>